<dbReference type="InterPro" id="IPR004647">
    <property type="entry name" value="Fe-S_hydro-lyase_TtdB-typ_cat"/>
</dbReference>
<organism evidence="12 13">
    <name type="scientific">Breznakiella homolactica</name>
    <dbReference type="NCBI Taxonomy" id="2798577"/>
    <lineage>
        <taxon>Bacteria</taxon>
        <taxon>Pseudomonadati</taxon>
        <taxon>Spirochaetota</taxon>
        <taxon>Spirochaetia</taxon>
        <taxon>Spirochaetales</taxon>
        <taxon>Breznakiellaceae</taxon>
        <taxon>Breznakiella</taxon>
    </lineage>
</organism>
<dbReference type="GO" id="GO:0004333">
    <property type="term" value="F:fumarate hydratase activity"/>
    <property type="evidence" value="ECO:0007669"/>
    <property type="project" value="UniProtKB-EC"/>
</dbReference>
<evidence type="ECO:0000256" key="4">
    <source>
        <dbReference type="ARBA" id="ARBA00022485"/>
    </source>
</evidence>
<dbReference type="NCBIfam" id="TIGR00723">
    <property type="entry name" value="ttdB_fumA_fumB"/>
    <property type="match status" value="1"/>
</dbReference>
<dbReference type="PANTHER" id="PTHR30389">
    <property type="entry name" value="FUMARATE HYDRATASE-RELATED"/>
    <property type="match status" value="1"/>
</dbReference>
<evidence type="ECO:0000256" key="9">
    <source>
        <dbReference type="ARBA" id="ARBA00023239"/>
    </source>
</evidence>
<dbReference type="EMBL" id="CP067089">
    <property type="protein sequence ID" value="QQO08360.1"/>
    <property type="molecule type" value="Genomic_DNA"/>
</dbReference>
<keyword evidence="7" id="KW-0408">Iron</keyword>
<dbReference type="GO" id="GO:0006099">
    <property type="term" value="P:tricarboxylic acid cycle"/>
    <property type="evidence" value="ECO:0007669"/>
    <property type="project" value="UniProtKB-KW"/>
</dbReference>
<keyword evidence="6" id="KW-0479">Metal-binding</keyword>
<dbReference type="SUPFAM" id="SSF117457">
    <property type="entry name" value="FumA C-terminal domain-like"/>
    <property type="match status" value="1"/>
</dbReference>
<reference evidence="12" key="1">
    <citation type="submission" date="2021-01" db="EMBL/GenBank/DDBJ databases">
        <title>Description of Breznakiella homolactica.</title>
        <authorList>
            <person name="Song Y."/>
            <person name="Brune A."/>
        </authorList>
    </citation>
    <scope>NUCLEOTIDE SEQUENCE</scope>
    <source>
        <strain evidence="12">RmG30</strain>
    </source>
</reference>
<keyword evidence="8" id="KW-0411">Iron-sulfur</keyword>
<comment type="pathway">
    <text evidence="2">Carbohydrate metabolism; tricarboxylic acid cycle; (S)-malate from fumarate: step 1/1.</text>
</comment>
<evidence type="ECO:0000313" key="13">
    <source>
        <dbReference type="Proteomes" id="UP000595917"/>
    </source>
</evidence>
<dbReference type="AlphaFoldDB" id="A0A7T8B9W6"/>
<dbReference type="InterPro" id="IPR051208">
    <property type="entry name" value="Class-I_Fumarase/Tartrate_DH"/>
</dbReference>
<sequence>MDFHRIVSAAFSGTRFRSVDTGGEMPRLEGGRLLIPPALLQAAAREAIRDFSFYFRESHLRLMAEAGASPEASENDRLVIRTLLQNAVVSARGEFALCQDTGTAIVYGWKDEGAVTGADDGALLSAGIAEGYKQNYLRASQVASTSFFGEFNTRDNLPAQIHIAAAGNTGDAPAYRFLFVAKGAGSSNKTSYFPMTKALLEKDRFEAFLNEKIRLLGTAACPPYRLAVVVGGLSPELNLEVLKLATTEILDSAPYFAEGEDEALSRSMGWLRRDRYWEDRVSAIARESGLGAQFGGRALALDARVLRMPRHAGACPVSIGVSCSAHRNILAVIDESGLRIESMETNPGKFLEMITPRDKPVSLETGTGTQSIPAVDLNRPIPEILSDLTRFKPGDKVLLSGKLLVARDAAHLKWHELLAEGKELPGYLMRHPIYYAGPAETPPDRPIGSLGPTTAQRMDIYAEEFMSRGASLITLAKGNRTKDWTEACRRYGGFYLGTIGGAAAILAEENVSASEVIDYPELGMEAVRLIEVRDLLAFVITDDKGSDLYADMVRGS</sequence>
<feature type="domain" description="Fe-S hydro-lyase tartrate dehydratase beta-type catalytic" evidence="11">
    <location>
        <begin position="367"/>
        <end position="551"/>
    </location>
</feature>
<dbReference type="Pfam" id="PF05683">
    <property type="entry name" value="Fumerase_C"/>
    <property type="match status" value="1"/>
</dbReference>
<evidence type="ECO:0000313" key="12">
    <source>
        <dbReference type="EMBL" id="QQO08360.1"/>
    </source>
</evidence>
<keyword evidence="9" id="KW-0456">Lyase</keyword>
<dbReference type="GO" id="GO:0046872">
    <property type="term" value="F:metal ion binding"/>
    <property type="evidence" value="ECO:0007669"/>
    <property type="project" value="UniProtKB-KW"/>
</dbReference>
<gene>
    <name evidence="12" type="ORF">JFL75_15685</name>
</gene>
<evidence type="ECO:0000256" key="6">
    <source>
        <dbReference type="ARBA" id="ARBA00022723"/>
    </source>
</evidence>
<evidence type="ECO:0000259" key="10">
    <source>
        <dbReference type="Pfam" id="PF05681"/>
    </source>
</evidence>
<evidence type="ECO:0000256" key="1">
    <source>
        <dbReference type="ARBA" id="ARBA00000929"/>
    </source>
</evidence>
<evidence type="ECO:0000256" key="8">
    <source>
        <dbReference type="ARBA" id="ARBA00023014"/>
    </source>
</evidence>
<proteinExistence type="inferred from homology"/>
<dbReference type="InterPro" id="IPR004646">
    <property type="entry name" value="Fe-S_hydro-lyase_TtdA-typ_cat"/>
</dbReference>
<dbReference type="RefSeq" id="WP_215625666.1">
    <property type="nucleotide sequence ID" value="NZ_CP067089.2"/>
</dbReference>
<accession>A0A7T8B9W6</accession>
<dbReference type="GO" id="GO:0051539">
    <property type="term" value="F:4 iron, 4 sulfur cluster binding"/>
    <property type="evidence" value="ECO:0007669"/>
    <property type="project" value="UniProtKB-KW"/>
</dbReference>
<keyword evidence="5" id="KW-0816">Tricarboxylic acid cycle</keyword>
<dbReference type="InterPro" id="IPR036660">
    <property type="entry name" value="Fe-S_hydroAse_TtdB_cat_sf"/>
</dbReference>
<dbReference type="PANTHER" id="PTHR30389:SF0">
    <property type="entry name" value="FUMARATE HYDRATASE CLASS I, AEROBIC"/>
    <property type="match status" value="1"/>
</dbReference>
<comment type="similarity">
    <text evidence="3">Belongs to the class-I fumarase family.</text>
</comment>
<comment type="catalytic activity">
    <reaction evidence="1">
        <text>(S)-malate = fumarate + H2O</text>
        <dbReference type="Rhea" id="RHEA:12460"/>
        <dbReference type="ChEBI" id="CHEBI:15377"/>
        <dbReference type="ChEBI" id="CHEBI:15589"/>
        <dbReference type="ChEBI" id="CHEBI:29806"/>
        <dbReference type="EC" id="4.2.1.2"/>
    </reaction>
</comment>
<dbReference type="Gene3D" id="3.20.130.10">
    <property type="entry name" value="Fe-S hydro-lyase, tartrate dehydratase beta-type, catalytic domain"/>
    <property type="match status" value="1"/>
</dbReference>
<name>A0A7T8B9W6_9SPIR</name>
<evidence type="ECO:0000256" key="2">
    <source>
        <dbReference type="ARBA" id="ARBA00004859"/>
    </source>
</evidence>
<evidence type="ECO:0000256" key="7">
    <source>
        <dbReference type="ARBA" id="ARBA00023004"/>
    </source>
</evidence>
<evidence type="ECO:0000256" key="3">
    <source>
        <dbReference type="ARBA" id="ARBA00008876"/>
    </source>
</evidence>
<evidence type="ECO:0000259" key="11">
    <source>
        <dbReference type="Pfam" id="PF05683"/>
    </source>
</evidence>
<dbReference type="KEGG" id="bhc:JFL75_15685"/>
<dbReference type="Proteomes" id="UP000595917">
    <property type="component" value="Chromosome"/>
</dbReference>
<protein>
    <submittedName>
        <fullName evidence="12">Fumarate hydratase C-terminal domain-containing protein</fullName>
    </submittedName>
</protein>
<dbReference type="Pfam" id="PF05681">
    <property type="entry name" value="Fumerase"/>
    <property type="match status" value="1"/>
</dbReference>
<keyword evidence="4" id="KW-0004">4Fe-4S</keyword>
<keyword evidence="13" id="KW-1185">Reference proteome</keyword>
<feature type="domain" description="Fe-S hydro-lyase tartrate dehydratase alpha-type catalytic" evidence="10">
    <location>
        <begin position="43"/>
        <end position="330"/>
    </location>
</feature>
<evidence type="ECO:0000256" key="5">
    <source>
        <dbReference type="ARBA" id="ARBA00022532"/>
    </source>
</evidence>